<protein>
    <submittedName>
        <fullName evidence="1">Uncharacterized protein</fullName>
    </submittedName>
</protein>
<dbReference type="EMBL" id="GBRH01251848">
    <property type="protein sequence ID" value="JAD46047.1"/>
    <property type="molecule type" value="Transcribed_RNA"/>
</dbReference>
<organism evidence="1">
    <name type="scientific">Arundo donax</name>
    <name type="common">Giant reed</name>
    <name type="synonym">Donax arundinaceus</name>
    <dbReference type="NCBI Taxonomy" id="35708"/>
    <lineage>
        <taxon>Eukaryota</taxon>
        <taxon>Viridiplantae</taxon>
        <taxon>Streptophyta</taxon>
        <taxon>Embryophyta</taxon>
        <taxon>Tracheophyta</taxon>
        <taxon>Spermatophyta</taxon>
        <taxon>Magnoliopsida</taxon>
        <taxon>Liliopsida</taxon>
        <taxon>Poales</taxon>
        <taxon>Poaceae</taxon>
        <taxon>PACMAD clade</taxon>
        <taxon>Arundinoideae</taxon>
        <taxon>Arundineae</taxon>
        <taxon>Arundo</taxon>
    </lineage>
</organism>
<sequence length="45" mass="4812">MRKMSPLAGWLAFLGSEREKQGGFYGLFGEWNFGALGSGISTADA</sequence>
<name>A0A0A9Q6P2_ARUDO</name>
<proteinExistence type="predicted"/>
<evidence type="ECO:0000313" key="1">
    <source>
        <dbReference type="EMBL" id="JAD46047.1"/>
    </source>
</evidence>
<reference evidence="1" key="2">
    <citation type="journal article" date="2015" name="Data Brief">
        <title>Shoot transcriptome of the giant reed, Arundo donax.</title>
        <authorList>
            <person name="Barrero R.A."/>
            <person name="Guerrero F.D."/>
            <person name="Moolhuijzen P."/>
            <person name="Goolsby J.A."/>
            <person name="Tidwell J."/>
            <person name="Bellgard S.E."/>
            <person name="Bellgard M.I."/>
        </authorList>
    </citation>
    <scope>NUCLEOTIDE SEQUENCE</scope>
    <source>
        <tissue evidence="1">Shoot tissue taken approximately 20 cm above the soil surface</tissue>
    </source>
</reference>
<dbReference type="AlphaFoldDB" id="A0A0A9Q6P2"/>
<accession>A0A0A9Q6P2</accession>
<reference evidence="1" key="1">
    <citation type="submission" date="2014-09" db="EMBL/GenBank/DDBJ databases">
        <authorList>
            <person name="Magalhaes I.L.F."/>
            <person name="Oliveira U."/>
            <person name="Santos F.R."/>
            <person name="Vidigal T.H.D.A."/>
            <person name="Brescovit A.D."/>
            <person name="Santos A.J."/>
        </authorList>
    </citation>
    <scope>NUCLEOTIDE SEQUENCE</scope>
    <source>
        <tissue evidence="1">Shoot tissue taken approximately 20 cm above the soil surface</tissue>
    </source>
</reference>